<feature type="domain" description="Heterokaryon incompatibility" evidence="2">
    <location>
        <begin position="244"/>
        <end position="333"/>
    </location>
</feature>
<dbReference type="Pfam" id="PF06985">
    <property type="entry name" value="HET"/>
    <property type="match status" value="1"/>
</dbReference>
<name>A0A9P6CRH3_9AGAR</name>
<feature type="compositionally biased region" description="Polar residues" evidence="1">
    <location>
        <begin position="94"/>
        <end position="110"/>
    </location>
</feature>
<dbReference type="Proteomes" id="UP000807469">
    <property type="component" value="Unassembled WGS sequence"/>
</dbReference>
<evidence type="ECO:0000313" key="3">
    <source>
        <dbReference type="EMBL" id="KAF9477006.1"/>
    </source>
</evidence>
<accession>A0A9P6CRH3</accession>
<reference evidence="3" key="1">
    <citation type="submission" date="2020-11" db="EMBL/GenBank/DDBJ databases">
        <authorList>
            <consortium name="DOE Joint Genome Institute"/>
            <person name="Ahrendt S."/>
            <person name="Riley R."/>
            <person name="Andreopoulos W."/>
            <person name="Labutti K."/>
            <person name="Pangilinan J."/>
            <person name="Ruiz-Duenas F.J."/>
            <person name="Barrasa J.M."/>
            <person name="Sanchez-Garcia M."/>
            <person name="Camarero S."/>
            <person name="Miyauchi S."/>
            <person name="Serrano A."/>
            <person name="Linde D."/>
            <person name="Babiker R."/>
            <person name="Drula E."/>
            <person name="Ayuso-Fernandez I."/>
            <person name="Pacheco R."/>
            <person name="Padilla G."/>
            <person name="Ferreira P."/>
            <person name="Barriuso J."/>
            <person name="Kellner H."/>
            <person name="Castanera R."/>
            <person name="Alfaro M."/>
            <person name="Ramirez L."/>
            <person name="Pisabarro A.G."/>
            <person name="Kuo A."/>
            <person name="Tritt A."/>
            <person name="Lipzen A."/>
            <person name="He G."/>
            <person name="Yan M."/>
            <person name="Ng V."/>
            <person name="Cullen D."/>
            <person name="Martin F."/>
            <person name="Rosso M.-N."/>
            <person name="Henrissat B."/>
            <person name="Hibbett D."/>
            <person name="Martinez A.T."/>
            <person name="Grigoriev I.V."/>
        </authorList>
    </citation>
    <scope>NUCLEOTIDE SEQUENCE</scope>
    <source>
        <strain evidence="3">CIRM-BRFM 674</strain>
    </source>
</reference>
<dbReference type="AlphaFoldDB" id="A0A9P6CRH3"/>
<keyword evidence="4" id="KW-1185">Reference proteome</keyword>
<sequence length="569" mass="64800">MSLSLDGYQQLSSTSTTDALLTALEQFINSISASLNQWSADGATSSFPTKNRSRTREPRMTPEGSALLSAFENFIASTIHGRSTGKTRHDYRQETTPTKSASDNPESMQSADWDILSPVESVGMMMDIDSSVDSLKHPSHQGTVDHRHRSQLPSSLRKALRKHVHNSTPIRLLAFQPDGSGIELLERNTVLHRIYRAMEREIDTDIFEDKVDKKVLEISVKHHVTRDEAEQAVIATLVKDHTRYAILSHTWARNEIGELEYKDWNSAARDYSAYTKLKMFCEVAARQHGVIYGWMDSICINKESSSELDESIRSMYQWYRDSYICITILADTTSIADMRRDDWFRRGWTLQELLAPARIKFYAKDWTPLTRKDNDKQDSRIKAELEAATNITPYELKCFTLGYENLSDNSIPISRRMLWAANREVTRGEDTAYSLMGVFGVSISIAYGEGAERAFFRLVKKILNSFAEVWDVFNCAEPQSDLHIYHSRVIPSSPKHYLQRSTAFNDMDYGISNTPREPVTLTHLGLRFRSLFKTLPILLARIIYWTETPFTRLHGTGNAAEIALPLLGS</sequence>
<proteinExistence type="predicted"/>
<protein>
    <recommendedName>
        <fullName evidence="2">Heterokaryon incompatibility domain-containing protein</fullName>
    </recommendedName>
</protein>
<feature type="compositionally biased region" description="Polar residues" evidence="1">
    <location>
        <begin position="41"/>
        <end position="50"/>
    </location>
</feature>
<dbReference type="InterPro" id="IPR010730">
    <property type="entry name" value="HET"/>
</dbReference>
<gene>
    <name evidence="3" type="ORF">BDN70DRAFT_132862</name>
</gene>
<feature type="region of interest" description="Disordered" evidence="1">
    <location>
        <begin position="82"/>
        <end position="111"/>
    </location>
</feature>
<dbReference type="OrthoDB" id="5122891at2759"/>
<evidence type="ECO:0000259" key="2">
    <source>
        <dbReference type="Pfam" id="PF06985"/>
    </source>
</evidence>
<dbReference type="PANTHER" id="PTHR10622">
    <property type="entry name" value="HET DOMAIN-CONTAINING PROTEIN"/>
    <property type="match status" value="1"/>
</dbReference>
<evidence type="ECO:0000256" key="1">
    <source>
        <dbReference type="SAM" id="MobiDB-lite"/>
    </source>
</evidence>
<feature type="region of interest" description="Disordered" evidence="1">
    <location>
        <begin position="41"/>
        <end position="61"/>
    </location>
</feature>
<evidence type="ECO:0000313" key="4">
    <source>
        <dbReference type="Proteomes" id="UP000807469"/>
    </source>
</evidence>
<dbReference type="EMBL" id="MU155274">
    <property type="protein sequence ID" value="KAF9477006.1"/>
    <property type="molecule type" value="Genomic_DNA"/>
</dbReference>
<organism evidence="3 4">
    <name type="scientific">Pholiota conissans</name>
    <dbReference type="NCBI Taxonomy" id="109636"/>
    <lineage>
        <taxon>Eukaryota</taxon>
        <taxon>Fungi</taxon>
        <taxon>Dikarya</taxon>
        <taxon>Basidiomycota</taxon>
        <taxon>Agaricomycotina</taxon>
        <taxon>Agaricomycetes</taxon>
        <taxon>Agaricomycetidae</taxon>
        <taxon>Agaricales</taxon>
        <taxon>Agaricineae</taxon>
        <taxon>Strophariaceae</taxon>
        <taxon>Pholiota</taxon>
    </lineage>
</organism>
<dbReference type="PANTHER" id="PTHR10622:SF12">
    <property type="entry name" value="HET DOMAIN-CONTAINING PROTEIN"/>
    <property type="match status" value="1"/>
</dbReference>
<comment type="caution">
    <text evidence="3">The sequence shown here is derived from an EMBL/GenBank/DDBJ whole genome shotgun (WGS) entry which is preliminary data.</text>
</comment>